<reference evidence="1 2" key="1">
    <citation type="submission" date="2024-11" db="EMBL/GenBank/DDBJ databases">
        <title>Adaptive evolution of stress response genes in parasites aligns with host niche diversity.</title>
        <authorList>
            <person name="Hahn C."/>
            <person name="Resl P."/>
        </authorList>
    </citation>
    <scope>NUCLEOTIDE SEQUENCE [LARGE SCALE GENOMIC DNA]</scope>
    <source>
        <strain evidence="1">EGGRZ-B1_66</strain>
        <tissue evidence="1">Body</tissue>
    </source>
</reference>
<dbReference type="Proteomes" id="UP001626550">
    <property type="component" value="Unassembled WGS sequence"/>
</dbReference>
<feature type="non-terminal residue" evidence="1">
    <location>
        <position position="112"/>
    </location>
</feature>
<keyword evidence="2" id="KW-1185">Reference proteome</keyword>
<organism evidence="1 2">
    <name type="scientific">Cichlidogyrus casuarinus</name>
    <dbReference type="NCBI Taxonomy" id="1844966"/>
    <lineage>
        <taxon>Eukaryota</taxon>
        <taxon>Metazoa</taxon>
        <taxon>Spiralia</taxon>
        <taxon>Lophotrochozoa</taxon>
        <taxon>Platyhelminthes</taxon>
        <taxon>Monogenea</taxon>
        <taxon>Monopisthocotylea</taxon>
        <taxon>Dactylogyridea</taxon>
        <taxon>Ancyrocephalidae</taxon>
        <taxon>Cichlidogyrus</taxon>
    </lineage>
</organism>
<name>A0ABD2PNS6_9PLAT</name>
<accession>A0ABD2PNS6</accession>
<evidence type="ECO:0000313" key="1">
    <source>
        <dbReference type="EMBL" id="KAL3308989.1"/>
    </source>
</evidence>
<comment type="caution">
    <text evidence="1">The sequence shown here is derived from an EMBL/GenBank/DDBJ whole genome shotgun (WGS) entry which is preliminary data.</text>
</comment>
<dbReference type="EMBL" id="JBJKFK010004438">
    <property type="protein sequence ID" value="KAL3308989.1"/>
    <property type="molecule type" value="Genomic_DNA"/>
</dbReference>
<gene>
    <name evidence="1" type="ORF">Ciccas_012468</name>
</gene>
<dbReference type="AlphaFoldDB" id="A0ABD2PNS6"/>
<evidence type="ECO:0000313" key="2">
    <source>
        <dbReference type="Proteomes" id="UP001626550"/>
    </source>
</evidence>
<sequence length="112" mass="12507">MAFSTLSQALKSILDEKLIDNRSPILALTKTDRQKKAILSKNDSDKDTFIDLKQRRIWVTQAHKTPLAASGIHNRPTGSTVLNIGPKFNLNDPLVSNELAKEKRLRSQATRG</sequence>
<protein>
    <submittedName>
        <fullName evidence="1">Uncharacterized protein</fullName>
    </submittedName>
</protein>
<proteinExistence type="predicted"/>